<organism evidence="2 3">
    <name type="scientific">Filobasidium floriforme</name>
    <dbReference type="NCBI Taxonomy" id="5210"/>
    <lineage>
        <taxon>Eukaryota</taxon>
        <taxon>Fungi</taxon>
        <taxon>Dikarya</taxon>
        <taxon>Basidiomycota</taxon>
        <taxon>Agaricomycotina</taxon>
        <taxon>Tremellomycetes</taxon>
        <taxon>Filobasidiales</taxon>
        <taxon>Filobasidiaceae</taxon>
        <taxon>Filobasidium</taxon>
    </lineage>
</organism>
<comment type="caution">
    <text evidence="2">The sequence shown here is derived from an EMBL/GenBank/DDBJ whole genome shotgun (WGS) entry which is preliminary data.</text>
</comment>
<keyword evidence="3" id="KW-1185">Reference proteome</keyword>
<evidence type="ECO:0000313" key="2">
    <source>
        <dbReference type="EMBL" id="KAG7531429.1"/>
    </source>
</evidence>
<evidence type="ECO:0000313" key="3">
    <source>
        <dbReference type="Proteomes" id="UP000812966"/>
    </source>
</evidence>
<dbReference type="AlphaFoldDB" id="A0A8K0JJ51"/>
<gene>
    <name evidence="2" type="ORF">FFLO_04350</name>
</gene>
<evidence type="ECO:0000256" key="1">
    <source>
        <dbReference type="SAM" id="MobiDB-lite"/>
    </source>
</evidence>
<accession>A0A8K0JJ51</accession>
<dbReference type="EMBL" id="JABELV010000091">
    <property type="protein sequence ID" value="KAG7531429.1"/>
    <property type="molecule type" value="Genomic_DNA"/>
</dbReference>
<feature type="compositionally biased region" description="Polar residues" evidence="1">
    <location>
        <begin position="71"/>
        <end position="83"/>
    </location>
</feature>
<protein>
    <submittedName>
        <fullName evidence="2">Uncharacterized protein</fullName>
    </submittedName>
</protein>
<dbReference type="Proteomes" id="UP000812966">
    <property type="component" value="Unassembled WGS sequence"/>
</dbReference>
<feature type="region of interest" description="Disordered" evidence="1">
    <location>
        <begin position="62"/>
        <end position="112"/>
    </location>
</feature>
<feature type="region of interest" description="Disordered" evidence="1">
    <location>
        <begin position="24"/>
        <end position="46"/>
    </location>
</feature>
<reference evidence="2" key="1">
    <citation type="submission" date="2020-04" db="EMBL/GenBank/DDBJ databases">
        <title>Analysis of mating type loci in Filobasidium floriforme.</title>
        <authorList>
            <person name="Nowrousian M."/>
        </authorList>
    </citation>
    <scope>NUCLEOTIDE SEQUENCE</scope>
    <source>
        <strain evidence="2">CBS 6242</strain>
    </source>
</reference>
<name>A0A8K0JJ51_9TREE</name>
<feature type="compositionally biased region" description="Polar residues" evidence="1">
    <location>
        <begin position="24"/>
        <end position="43"/>
    </location>
</feature>
<proteinExistence type="predicted"/>
<feature type="compositionally biased region" description="Basic and acidic residues" evidence="1">
    <location>
        <begin position="99"/>
        <end position="112"/>
    </location>
</feature>
<sequence>MHLTTVARLTSSTLATICSVNTLTSASSNSTEQQPEGSFSTAPDGTFISHISADYRSMAASQGGASGVSYFENTPSQAGNQPNGRMAREKQGQSGQTQKNEKGESRAEEGAK</sequence>